<name>A0A7W3PG11_9MICO</name>
<dbReference type="PANTHER" id="PTHR33908">
    <property type="entry name" value="MANNOSYLTRANSFERASE YKCB-RELATED"/>
    <property type="match status" value="1"/>
</dbReference>
<evidence type="ECO:0000256" key="1">
    <source>
        <dbReference type="ARBA" id="ARBA00004651"/>
    </source>
</evidence>
<dbReference type="EMBL" id="JACGWV010000002">
    <property type="protein sequence ID" value="MBA8810237.1"/>
    <property type="molecule type" value="Genomic_DNA"/>
</dbReference>
<dbReference type="PANTHER" id="PTHR33908:SF11">
    <property type="entry name" value="MEMBRANE PROTEIN"/>
    <property type="match status" value="1"/>
</dbReference>
<comment type="caution">
    <text evidence="11">The sequence shown here is derived from an EMBL/GenBank/DDBJ whole genome shotgun (WGS) entry which is preliminary data.</text>
</comment>
<protein>
    <submittedName>
        <fullName evidence="11">4-amino-4-deoxy-L-arabinose transferase-like glycosyltransferase</fullName>
    </submittedName>
</protein>
<keyword evidence="2" id="KW-1003">Cell membrane</keyword>
<gene>
    <name evidence="11" type="ORF">FHX71_004213</name>
</gene>
<proteinExistence type="predicted"/>
<keyword evidence="6 9" id="KW-1133">Transmembrane helix</keyword>
<feature type="domain" description="Glycosyltransferase RgtA/B/C/D-like" evidence="10">
    <location>
        <begin position="88"/>
        <end position="243"/>
    </location>
</feature>
<evidence type="ECO:0000256" key="5">
    <source>
        <dbReference type="ARBA" id="ARBA00022692"/>
    </source>
</evidence>
<feature type="transmembrane region" description="Helical" evidence="9">
    <location>
        <begin position="190"/>
        <end position="220"/>
    </location>
</feature>
<feature type="transmembrane region" description="Helical" evidence="9">
    <location>
        <begin position="232"/>
        <end position="254"/>
    </location>
</feature>
<evidence type="ECO:0000313" key="11">
    <source>
        <dbReference type="EMBL" id="MBA8810237.1"/>
    </source>
</evidence>
<evidence type="ECO:0000313" key="12">
    <source>
        <dbReference type="Proteomes" id="UP000540568"/>
    </source>
</evidence>
<dbReference type="GO" id="GO:0005886">
    <property type="term" value="C:plasma membrane"/>
    <property type="evidence" value="ECO:0007669"/>
    <property type="project" value="UniProtKB-SubCell"/>
</dbReference>
<dbReference type="Proteomes" id="UP000540568">
    <property type="component" value="Unassembled WGS sequence"/>
</dbReference>
<dbReference type="RefSeq" id="WP_182619375.1">
    <property type="nucleotide sequence ID" value="NZ_BAAATF010000010.1"/>
</dbReference>
<feature type="transmembrane region" description="Helical" evidence="9">
    <location>
        <begin position="325"/>
        <end position="341"/>
    </location>
</feature>
<keyword evidence="3" id="KW-0328">Glycosyltransferase</keyword>
<dbReference type="InterPro" id="IPR050297">
    <property type="entry name" value="LipidA_mod_glycosyltrf_83"/>
</dbReference>
<feature type="transmembrane region" description="Helical" evidence="9">
    <location>
        <begin position="35"/>
        <end position="52"/>
    </location>
</feature>
<dbReference type="InterPro" id="IPR038731">
    <property type="entry name" value="RgtA/B/C-like"/>
</dbReference>
<sequence length="676" mass="71640">MSAPAITRPSPVSGPTTASRPARRLTEWTRRHARSLLWLAPVLVVGAVVNLVNIGGSPQRIDDEGTYTAQAWAVAHLGELAHYTYWYDHPPLGWLQIAGYTQLTGAFARWDVAVLAAREAVIVATLIATVLLWVLARRVGLSRGVASAAGLIFVLSPLAVQFHRTVYLDNIAVPWLLAAFLLATNRRGQLAAFAGSAVAFGVAVLTKETFLLALPVLVWVMVRSAHRETRRYTLSVATTVLVLIGGSYLLLAAVKGELFSGAGRVSLMDGITFQLGSREGSGSLTDPDSLLNRTLGLWWQLDQVVIVLGLLAAVAALALPRLRPYGVLVLGLVLFMLRPGGYLPVPYVIALLPFAALLIAGVVDAAVRVFGRRRAARSGAVRQGRPRRALATGVVAVAAIGAIGAVAAVPLWTTQLRGFLLADLDRPLRSAQTWLAENASRDQRLIVDDAMWVDLVRAGWDRDNVIWYYKLDTDPAVRAESPNGWRDADYVVTTDSMRTFPGAFPEVQQAIDNSVVVASFGEGAQAVEVRRVVASGSDAGGDAQDQAAAVRAELGEQLAANPGLRLADTDRDLLRDGQVTAPVVSVLGALAGAGGATVSGFPVVDGEEGQALRQVSISRIDGGPAVVDGAPSTDASALVASLSGAYAPQDVRVSGDAVVLRYPLTNLQDPTERNAS</sequence>
<feature type="transmembrane region" description="Helical" evidence="9">
    <location>
        <begin position="112"/>
        <end position="135"/>
    </location>
</feature>
<dbReference type="Pfam" id="PF13231">
    <property type="entry name" value="PMT_2"/>
    <property type="match status" value="1"/>
</dbReference>
<comment type="subcellular location">
    <subcellularLocation>
        <location evidence="1">Cell membrane</location>
        <topology evidence="1">Multi-pass membrane protein</topology>
    </subcellularLocation>
</comment>
<evidence type="ECO:0000256" key="8">
    <source>
        <dbReference type="SAM" id="MobiDB-lite"/>
    </source>
</evidence>
<feature type="transmembrane region" description="Helical" evidence="9">
    <location>
        <begin position="297"/>
        <end position="318"/>
    </location>
</feature>
<keyword evidence="7 9" id="KW-0472">Membrane</keyword>
<evidence type="ECO:0000256" key="6">
    <source>
        <dbReference type="ARBA" id="ARBA00022989"/>
    </source>
</evidence>
<evidence type="ECO:0000259" key="10">
    <source>
        <dbReference type="Pfam" id="PF13231"/>
    </source>
</evidence>
<evidence type="ECO:0000256" key="4">
    <source>
        <dbReference type="ARBA" id="ARBA00022679"/>
    </source>
</evidence>
<feature type="transmembrane region" description="Helical" evidence="9">
    <location>
        <begin position="347"/>
        <end position="370"/>
    </location>
</feature>
<evidence type="ECO:0000256" key="7">
    <source>
        <dbReference type="ARBA" id="ARBA00023136"/>
    </source>
</evidence>
<keyword evidence="5 9" id="KW-0812">Transmembrane</keyword>
<evidence type="ECO:0000256" key="9">
    <source>
        <dbReference type="SAM" id="Phobius"/>
    </source>
</evidence>
<evidence type="ECO:0000256" key="2">
    <source>
        <dbReference type="ARBA" id="ARBA00022475"/>
    </source>
</evidence>
<feature type="transmembrane region" description="Helical" evidence="9">
    <location>
        <begin position="390"/>
        <end position="412"/>
    </location>
</feature>
<evidence type="ECO:0000256" key="3">
    <source>
        <dbReference type="ARBA" id="ARBA00022676"/>
    </source>
</evidence>
<dbReference type="AlphaFoldDB" id="A0A7W3PG11"/>
<dbReference type="GO" id="GO:0009103">
    <property type="term" value="P:lipopolysaccharide biosynthetic process"/>
    <property type="evidence" value="ECO:0007669"/>
    <property type="project" value="UniProtKB-ARBA"/>
</dbReference>
<reference evidence="11 12" key="1">
    <citation type="submission" date="2020-07" db="EMBL/GenBank/DDBJ databases">
        <title>Sequencing the genomes of 1000 actinobacteria strains.</title>
        <authorList>
            <person name="Klenk H.-P."/>
        </authorList>
    </citation>
    <scope>NUCLEOTIDE SEQUENCE [LARGE SCALE GENOMIC DNA]</scope>
    <source>
        <strain evidence="11 12">DSM 44121</strain>
    </source>
</reference>
<keyword evidence="4 11" id="KW-0808">Transferase</keyword>
<feature type="transmembrane region" description="Helical" evidence="9">
    <location>
        <begin position="141"/>
        <end position="160"/>
    </location>
</feature>
<keyword evidence="12" id="KW-1185">Reference proteome</keyword>
<dbReference type="GO" id="GO:0016763">
    <property type="term" value="F:pentosyltransferase activity"/>
    <property type="evidence" value="ECO:0007669"/>
    <property type="project" value="TreeGrafter"/>
</dbReference>
<feature type="region of interest" description="Disordered" evidence="8">
    <location>
        <begin position="1"/>
        <end position="22"/>
    </location>
</feature>
<organism evidence="11 12">
    <name type="scientific">Promicromonospora sukumoe</name>
    <dbReference type="NCBI Taxonomy" id="88382"/>
    <lineage>
        <taxon>Bacteria</taxon>
        <taxon>Bacillati</taxon>
        <taxon>Actinomycetota</taxon>
        <taxon>Actinomycetes</taxon>
        <taxon>Micrococcales</taxon>
        <taxon>Promicromonosporaceae</taxon>
        <taxon>Promicromonospora</taxon>
    </lineage>
</organism>
<accession>A0A7W3PG11</accession>